<dbReference type="GO" id="GO:0005634">
    <property type="term" value="C:nucleus"/>
    <property type="evidence" value="ECO:0007669"/>
    <property type="project" value="UniProtKB-SubCell"/>
</dbReference>
<keyword evidence="4 9" id="KW-0498">Mitosis</keyword>
<reference evidence="10 11" key="1">
    <citation type="submission" date="2018-06" db="EMBL/GenBank/DDBJ databases">
        <title>Whole genome sequencing of Candida tropicalis (genome annotated by CSBL at Korea University).</title>
        <authorList>
            <person name="Ahn J."/>
        </authorList>
    </citation>
    <scope>NUCLEOTIDE SEQUENCE [LARGE SCALE GENOMIC DNA]</scope>
    <source>
        <strain evidence="10 11">ATCC 20962</strain>
    </source>
</reference>
<dbReference type="Proteomes" id="UP000253472">
    <property type="component" value="Unassembled WGS sequence"/>
</dbReference>
<dbReference type="PANTHER" id="PTHR15459">
    <property type="entry name" value="POLYAMINE-MODULATED FACTOR 1"/>
    <property type="match status" value="1"/>
</dbReference>
<keyword evidence="11" id="KW-1185">Reference proteome</keyword>
<evidence type="ECO:0000256" key="3">
    <source>
        <dbReference type="ARBA" id="ARBA00022618"/>
    </source>
</evidence>
<keyword evidence="5 9" id="KW-0995">Kinetochore</keyword>
<proteinExistence type="predicted"/>
<comment type="subcellular location">
    <subcellularLocation>
        <location evidence="1 9">Chromosome</location>
        <location evidence="1 9">Centromere</location>
        <location evidence="1 9">Kinetochore</location>
    </subcellularLocation>
    <subcellularLocation>
        <location evidence="9">Nucleus</location>
    </subcellularLocation>
    <text evidence="9">Associated with the kinetochore.</text>
</comment>
<dbReference type="Pfam" id="PF03980">
    <property type="entry name" value="Nnf1"/>
    <property type="match status" value="1"/>
</dbReference>
<dbReference type="InterPro" id="IPR016851">
    <property type="entry name" value="Nnf1"/>
</dbReference>
<keyword evidence="6 9" id="KW-0539">Nucleus</keyword>
<evidence type="ECO:0000313" key="11">
    <source>
        <dbReference type="Proteomes" id="UP000253472"/>
    </source>
</evidence>
<dbReference type="OrthoDB" id="18453at2759"/>
<sequence>MPDANKDNNNIEKVRFERLRLVARRALEELIKKSLSIDQVSTCFPTLINSEDGLISLESALSQMSGFWHSNSLAEFDLIYKEKDMEAKLDELDEIIHNAQTAKDAGEKPSNIDRLSALEIVDSTIMSSSNDVPENMQMIYDLLRAENQDLYSELSRLVTECKEAEGSIDTTIAQIKGEADSRGKEEIHIDNLVNILEN</sequence>
<evidence type="ECO:0000256" key="2">
    <source>
        <dbReference type="ARBA" id="ARBA00022454"/>
    </source>
</evidence>
<keyword evidence="8 9" id="KW-0137">Centromere</keyword>
<keyword evidence="3 9" id="KW-0132">Cell division</keyword>
<comment type="caution">
    <text evidence="10">The sequence shown here is derived from an EMBL/GenBank/DDBJ whole genome shotgun (WGS) entry which is preliminary data.</text>
</comment>
<evidence type="ECO:0000256" key="1">
    <source>
        <dbReference type="ARBA" id="ARBA00004629"/>
    </source>
</evidence>
<dbReference type="GO" id="GO:0000444">
    <property type="term" value="C:MIS12/MIND type complex"/>
    <property type="evidence" value="ECO:0007669"/>
    <property type="project" value="UniProtKB-UniRule"/>
</dbReference>
<evidence type="ECO:0000256" key="5">
    <source>
        <dbReference type="ARBA" id="ARBA00022838"/>
    </source>
</evidence>
<dbReference type="PIRSF" id="PIRSF027153">
    <property type="entry name" value="Nnf1p"/>
    <property type="match status" value="1"/>
</dbReference>
<dbReference type="GO" id="GO:0007059">
    <property type="term" value="P:chromosome segregation"/>
    <property type="evidence" value="ECO:0007669"/>
    <property type="project" value="UniProtKB-UniRule"/>
</dbReference>
<dbReference type="STRING" id="5486.A0A367YAU9"/>
<keyword evidence="7 9" id="KW-0131">Cell cycle</keyword>
<dbReference type="AlphaFoldDB" id="A0A367YAU9"/>
<evidence type="ECO:0000313" key="10">
    <source>
        <dbReference type="EMBL" id="RCK62739.1"/>
    </source>
</evidence>
<evidence type="ECO:0000256" key="9">
    <source>
        <dbReference type="PIRNR" id="PIRNR027153"/>
    </source>
</evidence>
<keyword evidence="2 9" id="KW-0158">Chromosome</keyword>
<name>A0A367YAU9_9ASCO</name>
<evidence type="ECO:0000256" key="8">
    <source>
        <dbReference type="ARBA" id="ARBA00023328"/>
    </source>
</evidence>
<gene>
    <name evidence="10" type="primary">NNF1_1</name>
    <name evidence="10" type="ORF">Cantr_08911</name>
</gene>
<evidence type="ECO:0000256" key="7">
    <source>
        <dbReference type="ARBA" id="ARBA00023306"/>
    </source>
</evidence>
<dbReference type="GO" id="GO:0051301">
    <property type="term" value="P:cell division"/>
    <property type="evidence" value="ECO:0007669"/>
    <property type="project" value="UniProtKB-UniRule"/>
</dbReference>
<protein>
    <recommendedName>
        <fullName evidence="9">Kinetochore-associated protein</fullName>
    </recommendedName>
</protein>
<dbReference type="PANTHER" id="PTHR15459:SF3">
    <property type="entry name" value="POLYAMINE-MODULATED FACTOR 1"/>
    <property type="match status" value="1"/>
</dbReference>
<accession>A0A367YAU9</accession>
<evidence type="ECO:0000256" key="6">
    <source>
        <dbReference type="ARBA" id="ARBA00023242"/>
    </source>
</evidence>
<dbReference type="EMBL" id="QLNQ01000025">
    <property type="protein sequence ID" value="RCK62739.1"/>
    <property type="molecule type" value="Genomic_DNA"/>
</dbReference>
<dbReference type="InterPro" id="IPR007128">
    <property type="entry name" value="PMF1/Nnf1"/>
</dbReference>
<evidence type="ECO:0000256" key="4">
    <source>
        <dbReference type="ARBA" id="ARBA00022776"/>
    </source>
</evidence>
<organism evidence="10 11">
    <name type="scientific">Candida viswanathii</name>
    <dbReference type="NCBI Taxonomy" id="5486"/>
    <lineage>
        <taxon>Eukaryota</taxon>
        <taxon>Fungi</taxon>
        <taxon>Dikarya</taxon>
        <taxon>Ascomycota</taxon>
        <taxon>Saccharomycotina</taxon>
        <taxon>Pichiomycetes</taxon>
        <taxon>Debaryomycetaceae</taxon>
        <taxon>Candida/Lodderomyces clade</taxon>
        <taxon>Candida</taxon>
    </lineage>
</organism>